<evidence type="ECO:0000256" key="1">
    <source>
        <dbReference type="ARBA" id="ARBA00022729"/>
    </source>
</evidence>
<accession>A0AAF0CNC8</accession>
<proteinExistence type="predicted"/>
<dbReference type="SUPFAM" id="SSF69318">
    <property type="entry name" value="Integrin alpha N-terminal domain"/>
    <property type="match status" value="1"/>
</dbReference>
<dbReference type="RefSeq" id="WP_330932192.1">
    <property type="nucleotide sequence ID" value="NZ_CP119075.1"/>
</dbReference>
<dbReference type="InterPro" id="IPR028994">
    <property type="entry name" value="Integrin_alpha_N"/>
</dbReference>
<dbReference type="EMBL" id="CP119075">
    <property type="protein sequence ID" value="WED65343.1"/>
    <property type="molecule type" value="Genomic_DNA"/>
</dbReference>
<organism evidence="2 3">
    <name type="scientific">Synoicihabitans lomoniglobus</name>
    <dbReference type="NCBI Taxonomy" id="2909285"/>
    <lineage>
        <taxon>Bacteria</taxon>
        <taxon>Pseudomonadati</taxon>
        <taxon>Verrucomicrobiota</taxon>
        <taxon>Opitutia</taxon>
        <taxon>Opitutales</taxon>
        <taxon>Opitutaceae</taxon>
        <taxon>Synoicihabitans</taxon>
    </lineage>
</organism>
<dbReference type="Pfam" id="PF13517">
    <property type="entry name" value="FG-GAP_3"/>
    <property type="match status" value="4"/>
</dbReference>
<gene>
    <name evidence="2" type="ORF">PXH66_00585</name>
</gene>
<dbReference type="PANTHER" id="PTHR45460:SF2">
    <property type="entry name" value="ALPHA 1,3 GLUCANASE, GH71 FAMILY (EUROFUNG)"/>
    <property type="match status" value="1"/>
</dbReference>
<dbReference type="AlphaFoldDB" id="A0AAF0CNC8"/>
<dbReference type="PANTHER" id="PTHR45460">
    <property type="entry name" value="SIMILAR TO CYSTEINE PROTEINASE"/>
    <property type="match status" value="1"/>
</dbReference>
<dbReference type="KEGG" id="slom:PXH66_00585"/>
<keyword evidence="1" id="KW-0732">Signal</keyword>
<reference evidence="2" key="1">
    <citation type="submission" date="2023-03" db="EMBL/GenBank/DDBJ databases">
        <title>Lomoglobus Profundus gen. nov., sp. nov., a novel member of the phylum Verrucomicrobia, isolated from deep-marine sediment of South China Sea.</title>
        <authorList>
            <person name="Ahmad T."/>
            <person name="Ishaq S.E."/>
            <person name="Wang F."/>
        </authorList>
    </citation>
    <scope>NUCLEOTIDE SEQUENCE</scope>
    <source>
        <strain evidence="2">LMO-M01</strain>
    </source>
</reference>
<dbReference type="Proteomes" id="UP001218638">
    <property type="component" value="Chromosome"/>
</dbReference>
<protein>
    <submittedName>
        <fullName evidence="2">VCBS repeat-containing protein</fullName>
    </submittedName>
</protein>
<dbReference type="PROSITE" id="PS51257">
    <property type="entry name" value="PROKAR_LIPOPROTEIN"/>
    <property type="match status" value="1"/>
</dbReference>
<dbReference type="InterPro" id="IPR013517">
    <property type="entry name" value="FG-GAP"/>
</dbReference>
<dbReference type="Gene3D" id="2.130.10.130">
    <property type="entry name" value="Integrin alpha, N-terminal"/>
    <property type="match status" value="2"/>
</dbReference>
<name>A0AAF0CNC8_9BACT</name>
<keyword evidence="3" id="KW-1185">Reference proteome</keyword>
<evidence type="ECO:0000313" key="3">
    <source>
        <dbReference type="Proteomes" id="UP001218638"/>
    </source>
</evidence>
<sequence>MSRFVAPSAVLALLVLTIGCGRPVSRESEVSSSETSSLLTPMFLQTQSIGAPRTEEPWITDLTVADLDQDGTPDVIATEGRRHLVLWLRRQADGTFIEQPIGEPVAGAVHAEVVDIDGDGDNDVLVASMGYVPPSNQRIGAVVVLENLGDMTFRNHVIIENTYRVTDVQAGDLDGDGDLDLAVGKFGYLEGQVTWLENRGNWQFTETSLLELSGAIHTPVVDIDGDGDLDIIALISQDWEEVYCFQNDGKGRFTSRVLHGSTNKDYGSSGLTVADLDRDGDPDLVYTNGDGFDYSTPGARPWHGVQWLENDGRGSFRYHRIGNFAGAYSPLVIDFDGDGDRDIVSVSGFNDWTNPAAVTMVCFENDGQQRFTARPLAFNPSHLIVIDAADFDGDGQLDLVTGSLGFYPPYERAGRIDLWQRR</sequence>
<evidence type="ECO:0000313" key="2">
    <source>
        <dbReference type="EMBL" id="WED65343.1"/>
    </source>
</evidence>